<comment type="caution">
    <text evidence="2">The sequence shown here is derived from an EMBL/GenBank/DDBJ whole genome shotgun (WGS) entry which is preliminary data.</text>
</comment>
<feature type="non-terminal residue" evidence="2">
    <location>
        <position position="181"/>
    </location>
</feature>
<accession>X0TS61</accession>
<keyword evidence="1" id="KW-1133">Transmembrane helix</keyword>
<organism evidence="2">
    <name type="scientific">marine sediment metagenome</name>
    <dbReference type="NCBI Taxonomy" id="412755"/>
    <lineage>
        <taxon>unclassified sequences</taxon>
        <taxon>metagenomes</taxon>
        <taxon>ecological metagenomes</taxon>
    </lineage>
</organism>
<keyword evidence="1" id="KW-0472">Membrane</keyword>
<dbReference type="AlphaFoldDB" id="X0TS61"/>
<feature type="transmembrane region" description="Helical" evidence="1">
    <location>
        <begin position="115"/>
        <end position="135"/>
    </location>
</feature>
<evidence type="ECO:0000313" key="2">
    <source>
        <dbReference type="EMBL" id="GAF90031.1"/>
    </source>
</evidence>
<proteinExistence type="predicted"/>
<name>X0TS61_9ZZZZ</name>
<feature type="transmembrane region" description="Helical" evidence="1">
    <location>
        <begin position="162"/>
        <end position="180"/>
    </location>
</feature>
<feature type="transmembrane region" description="Helical" evidence="1">
    <location>
        <begin position="42"/>
        <end position="60"/>
    </location>
</feature>
<reference evidence="2" key="1">
    <citation type="journal article" date="2014" name="Front. Microbiol.">
        <title>High frequency of phylogenetically diverse reductive dehalogenase-homologous genes in deep subseafloor sedimentary metagenomes.</title>
        <authorList>
            <person name="Kawai M."/>
            <person name="Futagami T."/>
            <person name="Toyoda A."/>
            <person name="Takaki Y."/>
            <person name="Nishi S."/>
            <person name="Hori S."/>
            <person name="Arai W."/>
            <person name="Tsubouchi T."/>
            <person name="Morono Y."/>
            <person name="Uchiyama I."/>
            <person name="Ito T."/>
            <person name="Fujiyama A."/>
            <person name="Inagaki F."/>
            <person name="Takami H."/>
        </authorList>
    </citation>
    <scope>NUCLEOTIDE SEQUENCE</scope>
    <source>
        <strain evidence="2">Expedition CK06-06</strain>
    </source>
</reference>
<protein>
    <submittedName>
        <fullName evidence="2">Uncharacterized protein</fullName>
    </submittedName>
</protein>
<feature type="transmembrane region" description="Helical" evidence="1">
    <location>
        <begin position="80"/>
        <end position="103"/>
    </location>
</feature>
<gene>
    <name evidence="2" type="ORF">S01H1_22576</name>
</gene>
<sequence>MKFFDRQLEHLISLIVLVFAVYWASRAEDFLSGSQYGLDTAFWFWLAIAIPIAHQVFVWITWRAELQYSTITRIFGDRGFIYYSVIFMLLLVARPIAITYLAIANQGSLQTDPRALNIIALALLVPILYLFYSLVKYFGMKRALGIDHFDARYRDKPLVRKGIFKYVNNSMYVFGLLILWL</sequence>
<keyword evidence="1" id="KW-0812">Transmembrane</keyword>
<evidence type="ECO:0000256" key="1">
    <source>
        <dbReference type="SAM" id="Phobius"/>
    </source>
</evidence>
<dbReference type="EMBL" id="BARS01012775">
    <property type="protein sequence ID" value="GAF90031.1"/>
    <property type="molecule type" value="Genomic_DNA"/>
</dbReference>